<organism evidence="2 3">
    <name type="scientific">Candidatus Southlakia epibionticum</name>
    <dbReference type="NCBI Taxonomy" id="3043284"/>
    <lineage>
        <taxon>Bacteria</taxon>
        <taxon>Candidatus Saccharimonadota</taxon>
        <taxon>Candidatus Saccharimonadia</taxon>
        <taxon>Candidatus Saccharimonadales</taxon>
        <taxon>Candidatus Saccharimonadaceae</taxon>
        <taxon>Candidatus Southlakia</taxon>
    </lineage>
</organism>
<feature type="region of interest" description="Disordered" evidence="1">
    <location>
        <begin position="1"/>
        <end position="65"/>
    </location>
</feature>
<reference evidence="2 3" key="1">
    <citation type="journal article" date="2023" name="Cell">
        <title>Genetic manipulation of Patescibacteria provides mechanistic insights into microbial dark matter and the epibiotic lifestyle.</title>
        <authorList>
            <person name="Wang Y."/>
            <person name="Gallagher L.A."/>
            <person name="Andrade P.A."/>
            <person name="Liu A."/>
            <person name="Humphreys I.R."/>
            <person name="Turkarslan S."/>
            <person name="Cutler K.J."/>
            <person name="Arrieta-Ortiz M.L."/>
            <person name="Li Y."/>
            <person name="Radey M.C."/>
            <person name="McLean J.S."/>
            <person name="Cong Q."/>
            <person name="Baker D."/>
            <person name="Baliga N.S."/>
            <person name="Peterson S.B."/>
            <person name="Mougous J.D."/>
        </authorList>
    </citation>
    <scope>NUCLEOTIDE SEQUENCE [LARGE SCALE GENOMIC DNA]</scope>
    <source>
        <strain evidence="2 3">ML1</strain>
    </source>
</reference>
<name>A0ABY8WVT1_9BACT</name>
<sequence>MPSRRDLSDIANQFVPDEGDEAWAVDPNQPEHMHQGQESGEPHSDGWYMYNDGTPHWEKYHSDDE</sequence>
<gene>
    <name evidence="2" type="ORF">SEML1_0323</name>
</gene>
<protein>
    <submittedName>
        <fullName evidence="2">Uncharacterized protein</fullName>
    </submittedName>
</protein>
<dbReference type="Proteomes" id="UP001177295">
    <property type="component" value="Chromosome"/>
</dbReference>
<feature type="compositionally biased region" description="Basic and acidic residues" evidence="1">
    <location>
        <begin position="55"/>
        <end position="65"/>
    </location>
</feature>
<evidence type="ECO:0000313" key="2">
    <source>
        <dbReference type="EMBL" id="WIO45952.1"/>
    </source>
</evidence>
<dbReference type="EMBL" id="CP124550">
    <property type="protein sequence ID" value="WIO45952.1"/>
    <property type="molecule type" value="Genomic_DNA"/>
</dbReference>
<keyword evidence="3" id="KW-1185">Reference proteome</keyword>
<accession>A0ABY8WVT1</accession>
<evidence type="ECO:0000313" key="3">
    <source>
        <dbReference type="Proteomes" id="UP001177295"/>
    </source>
</evidence>
<evidence type="ECO:0000256" key="1">
    <source>
        <dbReference type="SAM" id="MobiDB-lite"/>
    </source>
</evidence>
<feature type="compositionally biased region" description="Basic and acidic residues" evidence="1">
    <location>
        <begin position="29"/>
        <end position="44"/>
    </location>
</feature>
<proteinExistence type="predicted"/>